<keyword evidence="14" id="KW-1185">Reference proteome</keyword>
<feature type="transmembrane region" description="Helical" evidence="10">
    <location>
        <begin position="103"/>
        <end position="120"/>
    </location>
</feature>
<dbReference type="PROSITE" id="PS50928">
    <property type="entry name" value="ABC_TM1"/>
    <property type="match status" value="1"/>
</dbReference>
<reference evidence="13 14" key="1">
    <citation type="submission" date="2019-06" db="EMBL/GenBank/DDBJ databases">
        <title>Whole genome shotgun sequence of Komagataeibacter hansenii NBRC 14820.</title>
        <authorList>
            <person name="Hosoyama A."/>
            <person name="Uohara A."/>
            <person name="Ohji S."/>
            <person name="Ichikawa N."/>
        </authorList>
    </citation>
    <scope>NUCLEOTIDE SEQUENCE [LARGE SCALE GENOMIC DNA]</scope>
    <source>
        <strain evidence="13 14">NBRC 14820</strain>
    </source>
</reference>
<feature type="region of interest" description="Disordered" evidence="11">
    <location>
        <begin position="1"/>
        <end position="27"/>
    </location>
</feature>
<evidence type="ECO:0000256" key="7">
    <source>
        <dbReference type="ARBA" id="ARBA00022692"/>
    </source>
</evidence>
<dbReference type="Gene3D" id="1.10.3720.10">
    <property type="entry name" value="MetI-like"/>
    <property type="match status" value="1"/>
</dbReference>
<evidence type="ECO:0000256" key="4">
    <source>
        <dbReference type="ARBA" id="ARBA00022448"/>
    </source>
</evidence>
<evidence type="ECO:0000256" key="6">
    <source>
        <dbReference type="ARBA" id="ARBA00022592"/>
    </source>
</evidence>
<organism evidence="13 14">
    <name type="scientific">Novacetimonas hansenii</name>
    <name type="common">Komagataeibacter hansenii</name>
    <dbReference type="NCBI Taxonomy" id="436"/>
    <lineage>
        <taxon>Bacteria</taxon>
        <taxon>Pseudomonadati</taxon>
        <taxon>Pseudomonadota</taxon>
        <taxon>Alphaproteobacteria</taxon>
        <taxon>Acetobacterales</taxon>
        <taxon>Acetobacteraceae</taxon>
        <taxon>Novacetimonas</taxon>
    </lineage>
</organism>
<dbReference type="InterPro" id="IPR005672">
    <property type="entry name" value="Phosphate_PstA"/>
</dbReference>
<feature type="domain" description="ABC transmembrane type-1" evidence="12">
    <location>
        <begin position="95"/>
        <end position="298"/>
    </location>
</feature>
<evidence type="ECO:0000256" key="1">
    <source>
        <dbReference type="ARBA" id="ARBA00004651"/>
    </source>
</evidence>
<dbReference type="InterPro" id="IPR035906">
    <property type="entry name" value="MetI-like_sf"/>
</dbReference>
<evidence type="ECO:0000256" key="8">
    <source>
        <dbReference type="ARBA" id="ARBA00022989"/>
    </source>
</evidence>
<keyword evidence="4" id="KW-0813">Transport</keyword>
<evidence type="ECO:0000256" key="11">
    <source>
        <dbReference type="SAM" id="MobiDB-lite"/>
    </source>
</evidence>
<evidence type="ECO:0000313" key="13">
    <source>
        <dbReference type="EMBL" id="GEC65179.1"/>
    </source>
</evidence>
<dbReference type="InterPro" id="IPR051408">
    <property type="entry name" value="Phosphate_transprt_permease"/>
</dbReference>
<keyword evidence="7 10" id="KW-0812">Transmembrane</keyword>
<dbReference type="Proteomes" id="UP000319478">
    <property type="component" value="Unassembled WGS sequence"/>
</dbReference>
<dbReference type="Pfam" id="PF00528">
    <property type="entry name" value="BPD_transp_1"/>
    <property type="match status" value="1"/>
</dbReference>
<feature type="transmembrane region" description="Helical" evidence="10">
    <location>
        <begin position="163"/>
        <end position="181"/>
    </location>
</feature>
<name>A0ABQ0SIM5_NOVHA</name>
<proteinExistence type="inferred from homology"/>
<evidence type="ECO:0000259" key="12">
    <source>
        <dbReference type="PROSITE" id="PS50928"/>
    </source>
</evidence>
<gene>
    <name evidence="13" type="primary">pstA_2</name>
    <name evidence="13" type="ORF">GHA01_30280</name>
</gene>
<protein>
    <recommendedName>
        <fullName evidence="3 10">Phosphate transport system permease protein PstA</fullName>
    </recommendedName>
</protein>
<comment type="subcellular location">
    <subcellularLocation>
        <location evidence="10">Cell inner membrane</location>
        <topology evidence="10">Multi-pass membrane protein</topology>
    </subcellularLocation>
    <subcellularLocation>
        <location evidence="1">Cell membrane</location>
        <topology evidence="1">Multi-pass membrane protein</topology>
    </subcellularLocation>
</comment>
<dbReference type="InterPro" id="IPR000515">
    <property type="entry name" value="MetI-like"/>
</dbReference>
<feature type="transmembrane region" description="Helical" evidence="10">
    <location>
        <begin position="42"/>
        <end position="66"/>
    </location>
</feature>
<evidence type="ECO:0000313" key="14">
    <source>
        <dbReference type="Proteomes" id="UP000319478"/>
    </source>
</evidence>
<comment type="similarity">
    <text evidence="2 10">Belongs to the binding-protein-dependent transport system permease family. CysTW subfamily.</text>
</comment>
<dbReference type="PANTHER" id="PTHR42922:SF1">
    <property type="entry name" value="PHOSPHATE TRANSPORT SYSTEM PERMEASE PROTEIN PSTA"/>
    <property type="match status" value="1"/>
</dbReference>
<keyword evidence="9 10" id="KW-0472">Membrane</keyword>
<dbReference type="EMBL" id="BJNN01000177">
    <property type="protein sequence ID" value="GEC65179.1"/>
    <property type="molecule type" value="Genomic_DNA"/>
</dbReference>
<feature type="transmembrane region" description="Helical" evidence="10">
    <location>
        <begin position="217"/>
        <end position="235"/>
    </location>
</feature>
<dbReference type="CDD" id="cd06261">
    <property type="entry name" value="TM_PBP2"/>
    <property type="match status" value="1"/>
</dbReference>
<keyword evidence="5 10" id="KW-1003">Cell membrane</keyword>
<feature type="compositionally biased region" description="Polar residues" evidence="11">
    <location>
        <begin position="1"/>
        <end position="13"/>
    </location>
</feature>
<dbReference type="NCBIfam" id="TIGR00974">
    <property type="entry name" value="3a0107s02c"/>
    <property type="match status" value="1"/>
</dbReference>
<feature type="transmembrane region" description="Helical" evidence="10">
    <location>
        <begin position="132"/>
        <end position="157"/>
    </location>
</feature>
<dbReference type="SUPFAM" id="SSF161098">
    <property type="entry name" value="MetI-like"/>
    <property type="match status" value="1"/>
</dbReference>
<evidence type="ECO:0000256" key="10">
    <source>
        <dbReference type="RuleBase" id="RU363043"/>
    </source>
</evidence>
<dbReference type="PANTHER" id="PTHR42922">
    <property type="entry name" value="PHOSPHATE TRANSPORT SYSTEM PERMEASE PROTEIN PSTA"/>
    <property type="match status" value="1"/>
</dbReference>
<evidence type="ECO:0000256" key="3">
    <source>
        <dbReference type="ARBA" id="ARBA00016864"/>
    </source>
</evidence>
<keyword evidence="8 10" id="KW-1133">Transmembrane helix</keyword>
<feature type="transmembrane region" description="Helical" evidence="10">
    <location>
        <begin position="280"/>
        <end position="302"/>
    </location>
</feature>
<accession>A0ABQ0SIM5</accession>
<evidence type="ECO:0000256" key="2">
    <source>
        <dbReference type="ARBA" id="ARBA00007069"/>
    </source>
</evidence>
<comment type="caution">
    <text evidence="13">The sequence shown here is derived from an EMBL/GenBank/DDBJ whole genome shotgun (WGS) entry which is preliminary data.</text>
</comment>
<evidence type="ECO:0000256" key="9">
    <source>
        <dbReference type="ARBA" id="ARBA00023136"/>
    </source>
</evidence>
<evidence type="ECO:0000256" key="5">
    <source>
        <dbReference type="ARBA" id="ARBA00022475"/>
    </source>
</evidence>
<keyword evidence="6" id="KW-0592">Phosphate transport</keyword>
<sequence>MSAQNPTSTQAMTPASPPVAPATGGWQRGGAQAIRRRITDRAVGVACIVATVVVVYLLFSILWTLIVRGGAGLSLPTFTHSTAAPGTGGGLANAIVGSLEQTGLAALIGTPLGMMAGVYLSEFSCDGRIVSLVRFVSDMMLSVPSILVGLFVYLIFVEPAGHFSGWAGMFALTILFIPVVVRTTEDMLRLVPRAMREAAYALGAPSWRVILSVCLRAARGGIMTGVLLALARISGETAPLLFTSLGNLNWSTSLNAPMASLPVTIYQYAGSAYDDWVQMAWTGALLITAAVLATSILARWWLLRNGSVK</sequence>